<keyword evidence="3" id="KW-0547">Nucleotide-binding</keyword>
<evidence type="ECO:0000256" key="1">
    <source>
        <dbReference type="ARBA" id="ARBA00022490"/>
    </source>
</evidence>
<evidence type="ECO:0000313" key="5">
    <source>
        <dbReference type="EMBL" id="UZW64792.1"/>
    </source>
</evidence>
<dbReference type="InterPro" id="IPR045864">
    <property type="entry name" value="aa-tRNA-synth_II/BPL/LPL"/>
</dbReference>
<evidence type="ECO:0000313" key="6">
    <source>
        <dbReference type="Proteomes" id="UP001164481"/>
    </source>
</evidence>
<keyword evidence="4" id="KW-0067">ATP-binding</keyword>
<dbReference type="PANTHER" id="PTHR30073:SF5">
    <property type="entry name" value="ASPARTATE--AMMONIA LIGASE"/>
    <property type="match status" value="1"/>
</dbReference>
<gene>
    <name evidence="5" type="ORF">OIE46_01855</name>
</gene>
<dbReference type="RefSeq" id="WP_239611047.1">
    <property type="nucleotide sequence ID" value="NZ_CP069379.1"/>
</dbReference>
<evidence type="ECO:0000256" key="3">
    <source>
        <dbReference type="ARBA" id="ARBA00022741"/>
    </source>
</evidence>
<dbReference type="SUPFAM" id="SSF55681">
    <property type="entry name" value="Class II aaRS and biotin synthetases"/>
    <property type="match status" value="1"/>
</dbReference>
<dbReference type="GO" id="GO:0006529">
    <property type="term" value="P:asparagine biosynthetic process"/>
    <property type="evidence" value="ECO:0007669"/>
    <property type="project" value="InterPro"/>
</dbReference>
<accession>A0AAX3F0D9</accession>
<proteinExistence type="predicted"/>
<dbReference type="Proteomes" id="UP001164481">
    <property type="component" value="Chromosome"/>
</dbReference>
<dbReference type="GO" id="GO:0005524">
    <property type="term" value="F:ATP binding"/>
    <property type="evidence" value="ECO:0007669"/>
    <property type="project" value="UniProtKB-KW"/>
</dbReference>
<reference evidence="5" key="2">
    <citation type="submission" date="2022-11" db="EMBL/GenBank/DDBJ databases">
        <title>complete genomes of mycoplasma synoviae ZX313 strain and SD2 strain.</title>
        <authorList>
            <person name="Zhong Q."/>
        </authorList>
    </citation>
    <scope>NUCLEOTIDE SEQUENCE</scope>
    <source>
        <strain evidence="5">SD2</strain>
    </source>
</reference>
<dbReference type="PANTHER" id="PTHR30073">
    <property type="entry name" value="ASPARTATE--AMMONIA LIGASE"/>
    <property type="match status" value="1"/>
</dbReference>
<organism evidence="5 6">
    <name type="scientific">Mycoplasmopsis synoviae</name>
    <name type="common">Mycoplasma synoviae</name>
    <dbReference type="NCBI Taxonomy" id="2109"/>
    <lineage>
        <taxon>Bacteria</taxon>
        <taxon>Bacillati</taxon>
        <taxon>Mycoplasmatota</taxon>
        <taxon>Mycoplasmoidales</taxon>
        <taxon>Metamycoplasmataceae</taxon>
        <taxon>Mycoplasmopsis</taxon>
    </lineage>
</organism>
<keyword evidence="2 5" id="KW-0436">Ligase</keyword>
<dbReference type="InterPro" id="IPR004618">
    <property type="entry name" value="AsnA"/>
</dbReference>
<dbReference type="EMBL" id="CP107525">
    <property type="protein sequence ID" value="UZW64792.1"/>
    <property type="molecule type" value="Genomic_DNA"/>
</dbReference>
<name>A0AAX3F0D9_MYCSY</name>
<dbReference type="Pfam" id="PF03590">
    <property type="entry name" value="AsnA"/>
    <property type="match status" value="1"/>
</dbReference>
<dbReference type="AlphaFoldDB" id="A0AAX3F0D9"/>
<evidence type="ECO:0000256" key="4">
    <source>
        <dbReference type="ARBA" id="ARBA00022840"/>
    </source>
</evidence>
<evidence type="ECO:0000256" key="2">
    <source>
        <dbReference type="ARBA" id="ARBA00022598"/>
    </source>
</evidence>
<dbReference type="GO" id="GO:0004071">
    <property type="term" value="F:aspartate-ammonia ligase activity"/>
    <property type="evidence" value="ECO:0007669"/>
    <property type="project" value="InterPro"/>
</dbReference>
<protein>
    <submittedName>
        <fullName evidence="5">Aspartate--ammonia ligase</fullName>
    </submittedName>
</protein>
<dbReference type="Gene3D" id="3.30.930.10">
    <property type="entry name" value="Bira Bifunctional Protein, Domain 2"/>
    <property type="match status" value="1"/>
</dbReference>
<reference evidence="5" key="1">
    <citation type="submission" date="2022-10" db="EMBL/GenBank/DDBJ databases">
        <authorList>
            <person name="Wei X."/>
        </authorList>
    </citation>
    <scope>NUCLEOTIDE SEQUENCE</scope>
    <source>
        <strain evidence="5">SD2</strain>
    </source>
</reference>
<sequence>MDKELNFNTYKHQRQDLLLELETNLVKKLNLVKKTPPVKLSGNFGNENNYVEFFVKDFSQYTSQLYKWNKISLKNFDKYEGLYNMPGPYYLNESGQYSYNAKLLSWAQVIDYSDRNLVFLKKSANKVFLALKATEKFFVKKYSLSKKLGEKVFLITTDMLYKQYPNLDASQREDEITKEHKVVFVYKIGYNLPDKKPHSEKVFDDHDWKLNGDLFFYDEENKKAVKLANLGISVDEINLLKQKVYLKLSDTTLDRYHHEVLARSLPYSISGEIFQDQLIELLLGTKQESNNGK</sequence>
<dbReference type="GO" id="GO:0005829">
    <property type="term" value="C:cytosol"/>
    <property type="evidence" value="ECO:0007669"/>
    <property type="project" value="TreeGrafter"/>
</dbReference>
<keyword evidence="1" id="KW-0963">Cytoplasm</keyword>